<dbReference type="EMBL" id="LCTW02000304">
    <property type="protein sequence ID" value="KXX74975.1"/>
    <property type="molecule type" value="Genomic_DNA"/>
</dbReference>
<evidence type="ECO:0000259" key="4">
    <source>
        <dbReference type="Pfam" id="PF22807"/>
    </source>
</evidence>
<feature type="chain" id="PRO_5008043367" evidence="3">
    <location>
        <begin position="23"/>
        <end position="505"/>
    </location>
</feature>
<dbReference type="VEuPathDB" id="FungiDB:MMYC01_208346"/>
<evidence type="ECO:0000256" key="1">
    <source>
        <dbReference type="SAM" id="MobiDB-lite"/>
    </source>
</evidence>
<feature type="transmembrane region" description="Helical" evidence="2">
    <location>
        <begin position="485"/>
        <end position="504"/>
    </location>
</feature>
<dbReference type="Pfam" id="PF22807">
    <property type="entry name" value="TrAA12"/>
    <property type="match status" value="1"/>
</dbReference>
<sequence>MKLLTQQAAAAALVLYYGSAEAQDTTSPATTSSSAAACPTVLTPSYTPPVAAEGWRAQLIARGLRFPRAMKFDSNGGLLVVGAGFGITHLTLEDNGGTCVSVRSNRTLVRDEELNHGLELSEDGRTLYASSTENVYSWTYDPDEIAVSDRRTLIRINPNGGHETRTLLFSQQQPDLLYVSQGSDGNIDPQTADRASGVSQIRAFNVANMTDAAEPYSYADDGLLIGWGLRNSVGVVEHPITGGIWSVENSADGIRRGGQDIHEDNPGEELNFHGYLNDTSTLGANHGYPYCFAVWNTTTIPERNGLGVGDQFVIDGRNSDSSVTDEVCARDYTPPRLTFRAHMAPLDIKFPPSDGSRAFIAFHGSWNRDEMAGYKVSLVFFSPSSGQPTEPPNSITAAVDILASPDLSACPRGCFRPTNLLFDPRVEGRMFISSDDTGEIWVLQQDGSGPAPTSTWTGTVTGPTEPASSDSAAPGLTRGGGLERWVVVGLTAAVAAIGGVFMLAG</sequence>
<feature type="signal peptide" evidence="3">
    <location>
        <begin position="1"/>
        <end position="22"/>
    </location>
</feature>
<keyword evidence="2" id="KW-0812">Transmembrane</keyword>
<gene>
    <name evidence="5" type="ORF">MMYC01_208346</name>
</gene>
<evidence type="ECO:0000256" key="2">
    <source>
        <dbReference type="SAM" id="Phobius"/>
    </source>
</evidence>
<dbReference type="PANTHER" id="PTHR19328:SF53">
    <property type="entry name" value="MEMBRANE PROTEIN"/>
    <property type="match status" value="1"/>
</dbReference>
<keyword evidence="6" id="KW-1185">Reference proteome</keyword>
<dbReference type="STRING" id="100816.A0A175VUP5"/>
<evidence type="ECO:0000313" key="5">
    <source>
        <dbReference type="EMBL" id="KXX74975.1"/>
    </source>
</evidence>
<dbReference type="OrthoDB" id="507128at2759"/>
<dbReference type="InterPro" id="IPR011041">
    <property type="entry name" value="Quinoprot_gluc/sorb_DH_b-prop"/>
</dbReference>
<dbReference type="Proteomes" id="UP000078237">
    <property type="component" value="Unassembled WGS sequence"/>
</dbReference>
<feature type="compositionally biased region" description="Low complexity" evidence="1">
    <location>
        <begin position="450"/>
        <end position="466"/>
    </location>
</feature>
<organism evidence="5 6">
    <name type="scientific">Madurella mycetomatis</name>
    <dbReference type="NCBI Taxonomy" id="100816"/>
    <lineage>
        <taxon>Eukaryota</taxon>
        <taxon>Fungi</taxon>
        <taxon>Dikarya</taxon>
        <taxon>Ascomycota</taxon>
        <taxon>Pezizomycotina</taxon>
        <taxon>Sordariomycetes</taxon>
        <taxon>Sordariomycetidae</taxon>
        <taxon>Sordariales</taxon>
        <taxon>Sordariales incertae sedis</taxon>
        <taxon>Madurella</taxon>
    </lineage>
</organism>
<dbReference type="PANTHER" id="PTHR19328">
    <property type="entry name" value="HEDGEHOG-INTERACTING PROTEIN"/>
    <property type="match status" value="1"/>
</dbReference>
<keyword evidence="3" id="KW-0732">Signal</keyword>
<keyword evidence="2" id="KW-0472">Membrane</keyword>
<accession>A0A175VUP5</accession>
<feature type="region of interest" description="Disordered" evidence="1">
    <location>
        <begin position="447"/>
        <end position="476"/>
    </location>
</feature>
<feature type="domain" description="Pyrroloquinoline quinone-dependent pyranose dehydrogenase beta-propeller" evidence="4">
    <location>
        <begin position="49"/>
        <end position="445"/>
    </location>
</feature>
<protein>
    <submittedName>
        <fullName evidence="5">L-sorbosone dehydrogenase</fullName>
    </submittedName>
</protein>
<dbReference type="Gene3D" id="2.120.10.30">
    <property type="entry name" value="TolB, C-terminal domain"/>
    <property type="match status" value="1"/>
</dbReference>
<evidence type="ECO:0000256" key="3">
    <source>
        <dbReference type="SAM" id="SignalP"/>
    </source>
</evidence>
<keyword evidence="2" id="KW-1133">Transmembrane helix</keyword>
<dbReference type="SUPFAM" id="SSF50952">
    <property type="entry name" value="Soluble quinoprotein glucose dehydrogenase"/>
    <property type="match status" value="1"/>
</dbReference>
<evidence type="ECO:0000313" key="6">
    <source>
        <dbReference type="Proteomes" id="UP000078237"/>
    </source>
</evidence>
<proteinExistence type="predicted"/>
<reference evidence="5 6" key="1">
    <citation type="journal article" date="2016" name="Genome Announc.">
        <title>Genome Sequence of Madurella mycetomatis mm55, Isolated from a Human Mycetoma Case in Sudan.</title>
        <authorList>
            <person name="Smit S."/>
            <person name="Derks M.F."/>
            <person name="Bervoets S."/>
            <person name="Fahal A."/>
            <person name="van Leeuwen W."/>
            <person name="van Belkum A."/>
            <person name="van de Sande W.W."/>
        </authorList>
    </citation>
    <scope>NUCLEOTIDE SEQUENCE [LARGE SCALE GENOMIC DNA]</scope>
    <source>
        <strain evidence="6">mm55</strain>
    </source>
</reference>
<dbReference type="InterPro" id="IPR054539">
    <property type="entry name" value="Beta-prop_PDH"/>
</dbReference>
<name>A0A175VUP5_9PEZI</name>
<dbReference type="InterPro" id="IPR011042">
    <property type="entry name" value="6-blade_b-propeller_TolB-like"/>
</dbReference>
<dbReference type="AlphaFoldDB" id="A0A175VUP5"/>
<comment type="caution">
    <text evidence="5">The sequence shown here is derived from an EMBL/GenBank/DDBJ whole genome shotgun (WGS) entry which is preliminary data.</text>
</comment>